<dbReference type="EMBL" id="VSSQ01095216">
    <property type="protein sequence ID" value="MPN39417.1"/>
    <property type="molecule type" value="Genomic_DNA"/>
</dbReference>
<gene>
    <name evidence="1" type="ORF">SDC9_186945</name>
</gene>
<organism evidence="1">
    <name type="scientific">bioreactor metagenome</name>
    <dbReference type="NCBI Taxonomy" id="1076179"/>
    <lineage>
        <taxon>unclassified sequences</taxon>
        <taxon>metagenomes</taxon>
        <taxon>ecological metagenomes</taxon>
    </lineage>
</organism>
<protein>
    <submittedName>
        <fullName evidence="1">Uncharacterized protein</fullName>
    </submittedName>
</protein>
<reference evidence="1" key="1">
    <citation type="submission" date="2019-08" db="EMBL/GenBank/DDBJ databases">
        <authorList>
            <person name="Kucharzyk K."/>
            <person name="Murdoch R.W."/>
            <person name="Higgins S."/>
            <person name="Loffler F."/>
        </authorList>
    </citation>
    <scope>NUCLEOTIDE SEQUENCE</scope>
</reference>
<proteinExistence type="predicted"/>
<comment type="caution">
    <text evidence="1">The sequence shown here is derived from an EMBL/GenBank/DDBJ whole genome shotgun (WGS) entry which is preliminary data.</text>
</comment>
<evidence type="ECO:0000313" key="1">
    <source>
        <dbReference type="EMBL" id="MPN39417.1"/>
    </source>
</evidence>
<dbReference type="AlphaFoldDB" id="A0A645HKA0"/>
<sequence>MVEEKLSVDVALRCRYGKPADGGILVLGDILSHQIQLAEGVLRMLIALFSGSRQKLQSHLNVLWRILAHEIKLAQSILRKLVSLTGRPF</sequence>
<name>A0A645HKA0_9ZZZZ</name>
<accession>A0A645HKA0</accession>